<accession>A0A1G2F770</accession>
<gene>
    <name evidence="1" type="ORF">A2Y98_01670</name>
</gene>
<evidence type="ECO:0000313" key="1">
    <source>
        <dbReference type="EMBL" id="OGZ33622.1"/>
    </source>
</evidence>
<sequence>MFLVAVTAVYRTIRCRLEGQFRYFSSAIRTGPVALEHLPLKTSARTGAAVISSRSFAKFIEGQIFSPRFPD</sequence>
<comment type="caution">
    <text evidence="1">The sequence shown here is derived from an EMBL/GenBank/DDBJ whole genome shotgun (WGS) entry which is preliminary data.</text>
</comment>
<evidence type="ECO:0000313" key="2">
    <source>
        <dbReference type="Proteomes" id="UP000179099"/>
    </source>
</evidence>
<dbReference type="AlphaFoldDB" id="A0A1G2F770"/>
<protein>
    <submittedName>
        <fullName evidence="1">Uncharacterized protein</fullName>
    </submittedName>
</protein>
<dbReference type="EMBL" id="MHMW01000028">
    <property type="protein sequence ID" value="OGZ33622.1"/>
    <property type="molecule type" value="Genomic_DNA"/>
</dbReference>
<proteinExistence type="predicted"/>
<dbReference type="STRING" id="1801992.A2Y98_01670"/>
<name>A0A1G2F770_9BACT</name>
<organism evidence="1 2">
    <name type="scientific">Candidatus Portnoybacteria bacterium RBG_19FT_COMBO_36_7</name>
    <dbReference type="NCBI Taxonomy" id="1801992"/>
    <lineage>
        <taxon>Bacteria</taxon>
        <taxon>Candidatus Portnoyibacteriota</taxon>
    </lineage>
</organism>
<dbReference type="Proteomes" id="UP000179099">
    <property type="component" value="Unassembled WGS sequence"/>
</dbReference>
<reference evidence="1 2" key="1">
    <citation type="journal article" date="2016" name="Nat. Commun.">
        <title>Thousands of microbial genomes shed light on interconnected biogeochemical processes in an aquifer system.</title>
        <authorList>
            <person name="Anantharaman K."/>
            <person name="Brown C.T."/>
            <person name="Hug L.A."/>
            <person name="Sharon I."/>
            <person name="Castelle C.J."/>
            <person name="Probst A.J."/>
            <person name="Thomas B.C."/>
            <person name="Singh A."/>
            <person name="Wilkins M.J."/>
            <person name="Karaoz U."/>
            <person name="Brodie E.L."/>
            <person name="Williams K.H."/>
            <person name="Hubbard S.S."/>
            <person name="Banfield J.F."/>
        </authorList>
    </citation>
    <scope>NUCLEOTIDE SEQUENCE [LARGE SCALE GENOMIC DNA]</scope>
</reference>